<feature type="region of interest" description="Disordered" evidence="2">
    <location>
        <begin position="1"/>
        <end position="97"/>
    </location>
</feature>
<dbReference type="SMART" id="SM00256">
    <property type="entry name" value="FBOX"/>
    <property type="match status" value="1"/>
</dbReference>
<evidence type="ECO:0000259" key="3">
    <source>
        <dbReference type="SMART" id="SM00256"/>
    </source>
</evidence>
<reference evidence="4" key="2">
    <citation type="submission" date="2023-06" db="EMBL/GenBank/DDBJ databases">
        <authorList>
            <consortium name="Lawrence Berkeley National Laboratory"/>
            <person name="Haridas S."/>
            <person name="Hensen N."/>
            <person name="Bonometti L."/>
            <person name="Westerberg I."/>
            <person name="Brannstrom I.O."/>
            <person name="Guillou S."/>
            <person name="Cros-Aarteil S."/>
            <person name="Calhoun S."/>
            <person name="Kuo A."/>
            <person name="Mondo S."/>
            <person name="Pangilinan J."/>
            <person name="Riley R."/>
            <person name="Labutti K."/>
            <person name="Andreopoulos B."/>
            <person name="Lipzen A."/>
            <person name="Chen C."/>
            <person name="Yanf M."/>
            <person name="Daum C."/>
            <person name="Ng V."/>
            <person name="Clum A."/>
            <person name="Steindorff A."/>
            <person name="Ohm R."/>
            <person name="Martin F."/>
            <person name="Silar P."/>
            <person name="Natvig D."/>
            <person name="Lalanne C."/>
            <person name="Gautier V."/>
            <person name="Ament-Velasquez S.L."/>
            <person name="Kruys A."/>
            <person name="Hutchinson M.I."/>
            <person name="Powell A.J."/>
            <person name="Barry K."/>
            <person name="Miller A.N."/>
            <person name="Grigoriev I.V."/>
            <person name="Debuchy R."/>
            <person name="Gladieux P."/>
            <person name="Thoren M.H."/>
            <person name="Johannesson H."/>
        </authorList>
    </citation>
    <scope>NUCLEOTIDE SEQUENCE</scope>
    <source>
        <strain evidence="4">CBS 314.62</strain>
    </source>
</reference>
<dbReference type="EMBL" id="JAULSO010000001">
    <property type="protein sequence ID" value="KAK3695235.1"/>
    <property type="molecule type" value="Genomic_DNA"/>
</dbReference>
<feature type="compositionally biased region" description="Acidic residues" evidence="2">
    <location>
        <begin position="37"/>
        <end position="52"/>
    </location>
</feature>
<dbReference type="GO" id="GO:0031462">
    <property type="term" value="C:Cul2-RING ubiquitin ligase complex"/>
    <property type="evidence" value="ECO:0007669"/>
    <property type="project" value="TreeGrafter"/>
</dbReference>
<feature type="compositionally biased region" description="Basic residues" evidence="2">
    <location>
        <begin position="1130"/>
        <end position="1141"/>
    </location>
</feature>
<gene>
    <name evidence="4" type="ORF">B0T22DRAFT_374081</name>
</gene>
<feature type="domain" description="F-box" evidence="3">
    <location>
        <begin position="127"/>
        <end position="167"/>
    </location>
</feature>
<dbReference type="PANTHER" id="PTHR22619:SF0">
    <property type="entry name" value="ZINC FINGER SWIM DOMAIN-CONTAINING PROTEIN 6-LIKE PROTEIN"/>
    <property type="match status" value="1"/>
</dbReference>
<dbReference type="SUPFAM" id="SSF81383">
    <property type="entry name" value="F-box domain"/>
    <property type="match status" value="1"/>
</dbReference>
<organism evidence="4 5">
    <name type="scientific">Podospora appendiculata</name>
    <dbReference type="NCBI Taxonomy" id="314037"/>
    <lineage>
        <taxon>Eukaryota</taxon>
        <taxon>Fungi</taxon>
        <taxon>Dikarya</taxon>
        <taxon>Ascomycota</taxon>
        <taxon>Pezizomycotina</taxon>
        <taxon>Sordariomycetes</taxon>
        <taxon>Sordariomycetidae</taxon>
        <taxon>Sordariales</taxon>
        <taxon>Podosporaceae</taxon>
        <taxon>Podospora</taxon>
    </lineage>
</organism>
<feature type="region of interest" description="Disordered" evidence="2">
    <location>
        <begin position="1349"/>
        <end position="1369"/>
    </location>
</feature>
<dbReference type="PANTHER" id="PTHR22619">
    <property type="entry name" value="ZINC FINGER SWIM DOMAIN CONTAINING PROTEIN 4, 5, 6"/>
    <property type="match status" value="1"/>
</dbReference>
<feature type="region of interest" description="Disordered" evidence="2">
    <location>
        <begin position="1412"/>
        <end position="1452"/>
    </location>
</feature>
<feature type="coiled-coil region" evidence="1">
    <location>
        <begin position="489"/>
        <end position="525"/>
    </location>
</feature>
<feature type="region of interest" description="Disordered" evidence="2">
    <location>
        <begin position="740"/>
        <end position="813"/>
    </location>
</feature>
<feature type="compositionally biased region" description="Basic and acidic residues" evidence="2">
    <location>
        <begin position="1190"/>
        <end position="1199"/>
    </location>
</feature>
<feature type="region of interest" description="Disordered" evidence="2">
    <location>
        <begin position="1102"/>
        <end position="1167"/>
    </location>
</feature>
<feature type="compositionally biased region" description="Low complexity" evidence="2">
    <location>
        <begin position="776"/>
        <end position="787"/>
    </location>
</feature>
<evidence type="ECO:0000313" key="4">
    <source>
        <dbReference type="EMBL" id="KAK3695235.1"/>
    </source>
</evidence>
<feature type="compositionally biased region" description="Basic and acidic residues" evidence="2">
    <location>
        <begin position="1349"/>
        <end position="1364"/>
    </location>
</feature>
<proteinExistence type="predicted"/>
<feature type="compositionally biased region" description="Basic and acidic residues" evidence="2">
    <location>
        <begin position="1429"/>
        <end position="1439"/>
    </location>
</feature>
<reference evidence="4" key="1">
    <citation type="journal article" date="2023" name="Mol. Phylogenet. Evol.">
        <title>Genome-scale phylogeny and comparative genomics of the fungal order Sordariales.</title>
        <authorList>
            <person name="Hensen N."/>
            <person name="Bonometti L."/>
            <person name="Westerberg I."/>
            <person name="Brannstrom I.O."/>
            <person name="Guillou S."/>
            <person name="Cros-Aarteil S."/>
            <person name="Calhoun S."/>
            <person name="Haridas S."/>
            <person name="Kuo A."/>
            <person name="Mondo S."/>
            <person name="Pangilinan J."/>
            <person name="Riley R."/>
            <person name="LaButti K."/>
            <person name="Andreopoulos B."/>
            <person name="Lipzen A."/>
            <person name="Chen C."/>
            <person name="Yan M."/>
            <person name="Daum C."/>
            <person name="Ng V."/>
            <person name="Clum A."/>
            <person name="Steindorff A."/>
            <person name="Ohm R.A."/>
            <person name="Martin F."/>
            <person name="Silar P."/>
            <person name="Natvig D.O."/>
            <person name="Lalanne C."/>
            <person name="Gautier V."/>
            <person name="Ament-Velasquez S.L."/>
            <person name="Kruys A."/>
            <person name="Hutchinson M.I."/>
            <person name="Powell A.J."/>
            <person name="Barry K."/>
            <person name="Miller A.N."/>
            <person name="Grigoriev I.V."/>
            <person name="Debuchy R."/>
            <person name="Gladieux P."/>
            <person name="Hiltunen Thoren M."/>
            <person name="Johannesson H."/>
        </authorList>
    </citation>
    <scope>NUCLEOTIDE SEQUENCE</scope>
    <source>
        <strain evidence="4">CBS 314.62</strain>
    </source>
</reference>
<feature type="compositionally biased region" description="Basic and acidic residues" evidence="2">
    <location>
        <begin position="22"/>
        <end position="36"/>
    </location>
</feature>
<sequence>MDDDVNEEEERDEQGGEDDIKDNDIDKDKGKGNDDDSGHDDDEDDDDGDDDNNGSNNAGVGGAATDGLPEPSKKRKSPDHTLDPYRADASLSGERSKRLKLAETRGAEDLAHLLAKPSSLGGDKSLLPAEVWHHIFTFCPPRSLGNLLSVNKLFNLYLDPSSVRKESPVSQARSALALLSPNLIWRASRRLFWPQMPGPLRSNTELAMWQLACSRRCQYCSRRDAKNQACPSDPWRSGPGVDGVVGIWPFASRSCASCLVHNSVKEVDLLLSPTMPSAIVPALPFVFLTQELHVLTPSTLEQGQLPADLQLTKLFSSADVRALEQEFLSAKDMGPGTVDEWLKGLAGRGNDMRHESSKWEKWESAGGVAKMCNQLYPAYTGQPSGLPTTTAPAVSPNSPPAVPPAAHSLVSAGTPQAFLQARPERTMEEVADLKAARKAEIERRALLLDPTLSADILRHIPSFQAATHLITPLDDNAWDLLKPRLLSQRADAEQREKEHLAEAKLKQEREERRHLETTLATTKEARDLIDKEWEDVQAPLRARVASYADEIIRDVWENGKRVTKDNCSKFAVEVLLYARSRFYAEIEKDDAAARAAGRPLPVDPPEGPFTQKMTLENMKWVFDTKVKPHTESYRKELFYCSGCEGNYKTFGFEGVVQHFAAKHTSSLSVGSVVVHWRSEWPRNPPFSAEARTVKPLHYGQGPPPFGNAGPTQNPFGYQAVTGPPAAPVYPPYSATGYGSAPSYADHYHHQPPPQPYQQPQPAYSPFPPQANYGQQLPYGAPPGLYQPYQPPPGPYPPPMAAEQGQGYGPPPPGPSYNYNYGPYQPNVQPIYPAPAPAPAHAPPPQAPAAAPIYAPTYQTQLDDVARNSREVWHALANIKEFPGSVRVFVTIHHVAKRFRLRFFESPPLTMFIDGLSNNKDMRPVRNINGLVCKACHLGLGNAASVEKDRKSYSLPQLANHFQSKHVEPMQNTQLHDKLPPLDWIVDMVLQPDLAAISRLQSALGENQRNLIADAFPQAFYSQSTTGVAEQAYPSHSLGGHDGLPLQPQATNGHGEHQRPGDYRPNNQPAGLHGGAYGHDSETVHSLHGTSDKMTLALTPVEHERARRGEAGRYSSQGSRSSREQNSGQNPRKKSTKVKRGNKGGGDSGRRTFGVEGVKDEKQARREEGKIRAIWAAERAEAARAFSASTKPDHEERAEGPKAPTPAQQPSSHAPENFRRPLSPGHQAQPVSNREEPDFMAALEMHLKQGRGPSPVALVPQQTPNDTRYSNGRGSAMLVDTRNVPTRQSLHGDKVDGSRSPAYGTRLYRPGLPDRERSPSTSVRQLEPVFYSRPAPVERHEAMYDGIREQQSRSEYYRNAEDSRPQPRQPVEAYEIVHVIDDSGSYYIRRPVRHVPEPRYVYEEDRRAHGDVGYDRVYLPPSRPSVVSGLDRRTERRSDPAFEEEYDPRFPAV</sequence>
<dbReference type="Proteomes" id="UP001270362">
    <property type="component" value="Unassembled WGS sequence"/>
</dbReference>
<feature type="region of interest" description="Disordered" evidence="2">
    <location>
        <begin position="1031"/>
        <end position="1090"/>
    </location>
</feature>
<evidence type="ECO:0000313" key="5">
    <source>
        <dbReference type="Proteomes" id="UP001270362"/>
    </source>
</evidence>
<comment type="caution">
    <text evidence="4">The sequence shown here is derived from an EMBL/GenBank/DDBJ whole genome shotgun (WGS) entry which is preliminary data.</text>
</comment>
<feature type="compositionally biased region" description="Low complexity" evidence="2">
    <location>
        <begin position="1111"/>
        <end position="1128"/>
    </location>
</feature>
<dbReference type="InterPro" id="IPR036047">
    <property type="entry name" value="F-box-like_dom_sf"/>
</dbReference>
<evidence type="ECO:0000256" key="2">
    <source>
        <dbReference type="SAM" id="MobiDB-lite"/>
    </source>
</evidence>
<protein>
    <recommendedName>
        <fullName evidence="3">F-box domain-containing protein</fullName>
    </recommendedName>
</protein>
<feature type="compositionally biased region" description="Pro residues" evidence="2">
    <location>
        <begin position="788"/>
        <end position="799"/>
    </location>
</feature>
<evidence type="ECO:0000256" key="1">
    <source>
        <dbReference type="SAM" id="Coils"/>
    </source>
</evidence>
<keyword evidence="1" id="KW-0175">Coiled coil</keyword>
<feature type="compositionally biased region" description="Low complexity" evidence="2">
    <location>
        <begin position="387"/>
        <end position="396"/>
    </location>
</feature>
<feature type="compositionally biased region" description="Pro residues" evidence="2">
    <location>
        <begin position="750"/>
        <end position="768"/>
    </location>
</feature>
<name>A0AAE0XKY8_9PEZI</name>
<accession>A0AAE0XKY8</accession>
<dbReference type="InterPro" id="IPR057214">
    <property type="entry name" value="DUF7892"/>
</dbReference>
<feature type="compositionally biased region" description="Acidic residues" evidence="2">
    <location>
        <begin position="1"/>
        <end position="21"/>
    </location>
</feature>
<dbReference type="Pfam" id="PF25422">
    <property type="entry name" value="DUF7892"/>
    <property type="match status" value="1"/>
</dbReference>
<feature type="region of interest" description="Disordered" evidence="2">
    <location>
        <begin position="1182"/>
        <end position="1235"/>
    </location>
</feature>
<feature type="compositionally biased region" description="Basic and acidic residues" evidence="2">
    <location>
        <begin position="1156"/>
        <end position="1167"/>
    </location>
</feature>
<feature type="region of interest" description="Disordered" evidence="2">
    <location>
        <begin position="1250"/>
        <end position="1322"/>
    </location>
</feature>
<dbReference type="CDD" id="cd09917">
    <property type="entry name" value="F-box_SF"/>
    <property type="match status" value="1"/>
</dbReference>
<feature type="region of interest" description="Disordered" evidence="2">
    <location>
        <begin position="385"/>
        <end position="408"/>
    </location>
</feature>
<dbReference type="InterPro" id="IPR001810">
    <property type="entry name" value="F-box_dom"/>
</dbReference>
<feature type="compositionally biased region" description="Polar residues" evidence="2">
    <location>
        <begin position="1259"/>
        <end position="1272"/>
    </location>
</feature>
<keyword evidence="5" id="KW-1185">Reference proteome</keyword>